<feature type="chain" id="PRO_5035793167" evidence="7">
    <location>
        <begin position="22"/>
        <end position="294"/>
    </location>
</feature>
<dbReference type="CDD" id="cd06257">
    <property type="entry name" value="DnaJ"/>
    <property type="match status" value="1"/>
</dbReference>
<comment type="caution">
    <text evidence="9">The sequence shown here is derived from an EMBL/GenBank/DDBJ whole genome shotgun (WGS) entry which is preliminary data.</text>
</comment>
<reference evidence="9" key="1">
    <citation type="submission" date="2021-03" db="EMBL/GenBank/DDBJ databases">
        <authorList>
            <person name="Bekaert M."/>
        </authorList>
    </citation>
    <scope>NUCLEOTIDE SEQUENCE</scope>
</reference>
<dbReference type="FunFam" id="1.10.287.110:FF:000036">
    <property type="entry name" value="dnaJ homolog subfamily C member 25"/>
    <property type="match status" value="1"/>
</dbReference>
<dbReference type="InterPro" id="IPR018253">
    <property type="entry name" value="DnaJ_domain_CS"/>
</dbReference>
<dbReference type="PROSITE" id="PS00636">
    <property type="entry name" value="DNAJ_1"/>
    <property type="match status" value="1"/>
</dbReference>
<keyword evidence="10" id="KW-1185">Reference proteome</keyword>
<dbReference type="PANTHER" id="PTHR44176">
    <property type="entry name" value="DNAJ HOMOLOG SUBFAMILY C MEMBER 25"/>
    <property type="match status" value="1"/>
</dbReference>
<dbReference type="InterPro" id="IPR036869">
    <property type="entry name" value="J_dom_sf"/>
</dbReference>
<evidence type="ECO:0000256" key="7">
    <source>
        <dbReference type="SAM" id="SignalP"/>
    </source>
</evidence>
<dbReference type="AlphaFoldDB" id="A0A8S3PXL5"/>
<dbReference type="SUPFAM" id="SSF46565">
    <property type="entry name" value="Chaperone J-domain"/>
    <property type="match status" value="1"/>
</dbReference>
<dbReference type="OrthoDB" id="270167at2759"/>
<proteinExistence type="inferred from homology"/>
<dbReference type="PRINTS" id="PR00625">
    <property type="entry name" value="JDOMAIN"/>
</dbReference>
<keyword evidence="3" id="KW-1133">Transmembrane helix</keyword>
<accession>A0A8S3PXL5</accession>
<dbReference type="GO" id="GO:0006457">
    <property type="term" value="P:protein folding"/>
    <property type="evidence" value="ECO:0007669"/>
    <property type="project" value="InterPro"/>
</dbReference>
<evidence type="ECO:0000256" key="2">
    <source>
        <dbReference type="ARBA" id="ARBA00022692"/>
    </source>
</evidence>
<comment type="subcellular location">
    <subcellularLocation>
        <location evidence="1">Membrane</location>
        <topology evidence="1">Multi-pass membrane protein</topology>
    </subcellularLocation>
</comment>
<feature type="signal peptide" evidence="7">
    <location>
        <begin position="1"/>
        <end position="21"/>
    </location>
</feature>
<evidence type="ECO:0000313" key="9">
    <source>
        <dbReference type="EMBL" id="CAG2188512.1"/>
    </source>
</evidence>
<organism evidence="9 10">
    <name type="scientific">Mytilus edulis</name>
    <name type="common">Blue mussel</name>
    <dbReference type="NCBI Taxonomy" id="6550"/>
    <lineage>
        <taxon>Eukaryota</taxon>
        <taxon>Metazoa</taxon>
        <taxon>Spiralia</taxon>
        <taxon>Lophotrochozoa</taxon>
        <taxon>Mollusca</taxon>
        <taxon>Bivalvia</taxon>
        <taxon>Autobranchia</taxon>
        <taxon>Pteriomorphia</taxon>
        <taxon>Mytilida</taxon>
        <taxon>Mytiloidea</taxon>
        <taxon>Mytilidae</taxon>
        <taxon>Mytilinae</taxon>
        <taxon>Mytilus</taxon>
    </lineage>
</organism>
<dbReference type="InterPro" id="IPR001623">
    <property type="entry name" value="DnaJ_domain"/>
</dbReference>
<evidence type="ECO:0000256" key="6">
    <source>
        <dbReference type="ARBA" id="ARBA00024193"/>
    </source>
</evidence>
<dbReference type="PANTHER" id="PTHR44176:SF1">
    <property type="entry name" value="DNAJ HOMOLOG SUBFAMILY C MEMBER 25"/>
    <property type="match status" value="1"/>
</dbReference>
<dbReference type="Gene3D" id="1.10.287.110">
    <property type="entry name" value="DnaJ domain"/>
    <property type="match status" value="1"/>
</dbReference>
<gene>
    <name evidence="9" type="ORF">MEDL_3925</name>
</gene>
<feature type="domain" description="J" evidence="8">
    <location>
        <begin position="32"/>
        <end position="98"/>
    </location>
</feature>
<name>A0A8S3PXL5_MYTED</name>
<dbReference type="Pfam" id="PF00226">
    <property type="entry name" value="DnaJ"/>
    <property type="match status" value="1"/>
</dbReference>
<dbReference type="GO" id="GO:0005789">
    <property type="term" value="C:endoplasmic reticulum membrane"/>
    <property type="evidence" value="ECO:0007669"/>
    <property type="project" value="TreeGrafter"/>
</dbReference>
<evidence type="ECO:0000256" key="3">
    <source>
        <dbReference type="ARBA" id="ARBA00022989"/>
    </source>
</evidence>
<dbReference type="PROSITE" id="PS50076">
    <property type="entry name" value="DNAJ_2"/>
    <property type="match status" value="1"/>
</dbReference>
<keyword evidence="5" id="KW-0143">Chaperone</keyword>
<dbReference type="Proteomes" id="UP000683360">
    <property type="component" value="Unassembled WGS sequence"/>
</dbReference>
<keyword evidence="4" id="KW-0472">Membrane</keyword>
<evidence type="ECO:0000313" key="10">
    <source>
        <dbReference type="Proteomes" id="UP000683360"/>
    </source>
</evidence>
<keyword evidence="7" id="KW-0732">Signal</keyword>
<comment type="similarity">
    <text evidence="6">Belongs to the DNAJC25 family.</text>
</comment>
<dbReference type="SMART" id="SM00271">
    <property type="entry name" value="DnaJ"/>
    <property type="match status" value="1"/>
</dbReference>
<keyword evidence="2" id="KW-0812">Transmembrane</keyword>
<dbReference type="EMBL" id="CAJPWZ010000245">
    <property type="protein sequence ID" value="CAG2188512.1"/>
    <property type="molecule type" value="Genomic_DNA"/>
</dbReference>
<protein>
    <submittedName>
        <fullName evidence="9">DNAJC25</fullName>
    </submittedName>
</protein>
<sequence>MANRFAFLLILAVIQVDVCLSFMAGLYCGLDNCYEILGVTRDATKTEITKAYRKAARKWHPDMHKTEKEAATEKFREIGNAYEILKDEEQRTDYDYMLDHPDEFFANYYNYYKRRYAPKVDPRIVIGVTITVISLIQYWGAWNNYNSALDYACKEAKYRHRAMDIAQSEGLLTGGKNNRKKDKRSKEEIKSEEEAVIRSVIEDKIHIQNEYGEEEKLHLIRKFMKLATAQFNALEEHEREEFLRKELWKKDNFTSWKENKEAEQKAKLAESGRYKSYRRYMKSGGPGQMSFGPE</sequence>
<evidence type="ECO:0000259" key="8">
    <source>
        <dbReference type="PROSITE" id="PS50076"/>
    </source>
</evidence>
<dbReference type="InterPro" id="IPR044632">
    <property type="entry name" value="DNAJC25-like"/>
</dbReference>
<evidence type="ECO:0000256" key="4">
    <source>
        <dbReference type="ARBA" id="ARBA00023136"/>
    </source>
</evidence>
<evidence type="ECO:0000256" key="5">
    <source>
        <dbReference type="ARBA" id="ARBA00023186"/>
    </source>
</evidence>
<evidence type="ECO:0000256" key="1">
    <source>
        <dbReference type="ARBA" id="ARBA00004141"/>
    </source>
</evidence>